<name>A0AA41X3Y3_9BACI</name>
<proteinExistence type="predicted"/>
<dbReference type="SMART" id="SM00116">
    <property type="entry name" value="CBS"/>
    <property type="match status" value="1"/>
</dbReference>
<feature type="domain" description="CBS" evidence="3">
    <location>
        <begin position="9"/>
        <end position="70"/>
    </location>
</feature>
<dbReference type="PROSITE" id="PS51371">
    <property type="entry name" value="CBS"/>
    <property type="match status" value="1"/>
</dbReference>
<dbReference type="InterPro" id="IPR046342">
    <property type="entry name" value="CBS_dom_sf"/>
</dbReference>
<dbReference type="PANTHER" id="PTHR43080">
    <property type="entry name" value="CBS DOMAIN-CONTAINING PROTEIN CBSX3, MITOCHONDRIAL"/>
    <property type="match status" value="1"/>
</dbReference>
<sequence length="208" mass="23712">MRVKYHFVPTQDVVCCRESDTVAHALEVMNQSGYRAIPVLQGDGRSFAGLIYKVDILEHLYEKSGSRGDLAAHLVEDSQAYVFERDSFFRAFYTIRRLPFLAVLNDQHEFVGILTHANVFDVMEDSFGMNTGGYTLTIATHEHKGTIKDLGNALKNYNIGGLMTLDNGDKYVRRIILNITDNLDEAEMKQLIAKLEKRDFRVSRVDRM</sequence>
<keyword evidence="5" id="KW-1185">Reference proteome</keyword>
<organism evidence="4 5">
    <name type="scientific">Ectobacillus ponti</name>
    <dbReference type="NCBI Taxonomy" id="2961894"/>
    <lineage>
        <taxon>Bacteria</taxon>
        <taxon>Bacillati</taxon>
        <taxon>Bacillota</taxon>
        <taxon>Bacilli</taxon>
        <taxon>Bacillales</taxon>
        <taxon>Bacillaceae</taxon>
        <taxon>Ectobacillus</taxon>
    </lineage>
</organism>
<dbReference type="PANTHER" id="PTHR43080:SF11">
    <property type="entry name" value="CBS DOMAIN CONTAINING PROTEIN"/>
    <property type="match status" value="1"/>
</dbReference>
<gene>
    <name evidence="4" type="primary">cbpA</name>
    <name evidence="4" type="ORF">NK662_08175</name>
</gene>
<evidence type="ECO:0000313" key="5">
    <source>
        <dbReference type="Proteomes" id="UP001156102"/>
    </source>
</evidence>
<dbReference type="PIRSF" id="PIRSF035040">
    <property type="entry name" value="UCP035040_CBS_Lmo0553"/>
    <property type="match status" value="1"/>
</dbReference>
<dbReference type="Proteomes" id="UP001156102">
    <property type="component" value="Unassembled WGS sequence"/>
</dbReference>
<evidence type="ECO:0000259" key="3">
    <source>
        <dbReference type="PROSITE" id="PS51371"/>
    </source>
</evidence>
<evidence type="ECO:0000313" key="4">
    <source>
        <dbReference type="EMBL" id="MCP8968519.1"/>
    </source>
</evidence>
<dbReference type="CDD" id="cd02205">
    <property type="entry name" value="CBS_pair_SF"/>
    <property type="match status" value="1"/>
</dbReference>
<evidence type="ECO:0000256" key="1">
    <source>
        <dbReference type="ARBA" id="ARBA00023122"/>
    </source>
</evidence>
<protein>
    <submittedName>
        <fullName evidence="4">Cyclic di-AMP binding protein CbpA</fullName>
    </submittedName>
</protein>
<comment type="caution">
    <text evidence="4">The sequence shown here is derived from an EMBL/GenBank/DDBJ whole genome shotgun (WGS) entry which is preliminary data.</text>
</comment>
<dbReference type="SUPFAM" id="SSF54631">
    <property type="entry name" value="CBS-domain pair"/>
    <property type="match status" value="1"/>
</dbReference>
<dbReference type="AlphaFoldDB" id="A0AA41X3Y3"/>
<reference evidence="4" key="1">
    <citation type="submission" date="2022-07" db="EMBL/GenBank/DDBJ databases">
        <authorList>
            <person name="Li W.-J."/>
            <person name="Deng Q.-Q."/>
        </authorList>
    </citation>
    <scope>NUCLEOTIDE SEQUENCE</scope>
    <source>
        <strain evidence="4">SYSU M60031</strain>
    </source>
</reference>
<dbReference type="InterPro" id="IPR000644">
    <property type="entry name" value="CBS_dom"/>
</dbReference>
<evidence type="ECO:0000256" key="2">
    <source>
        <dbReference type="PROSITE-ProRule" id="PRU00703"/>
    </source>
</evidence>
<dbReference type="NCBIfam" id="NF038387">
    <property type="entry name" value="CBS_CbpA"/>
    <property type="match status" value="1"/>
</dbReference>
<dbReference type="Pfam" id="PF00571">
    <property type="entry name" value="CBS"/>
    <property type="match status" value="1"/>
</dbReference>
<dbReference type="EMBL" id="JANCLT010000003">
    <property type="protein sequence ID" value="MCP8968519.1"/>
    <property type="molecule type" value="Genomic_DNA"/>
</dbReference>
<dbReference type="InterPro" id="IPR017036">
    <property type="entry name" value="Lmo0553-like"/>
</dbReference>
<accession>A0AA41X3Y3</accession>
<dbReference type="InterPro" id="IPR051257">
    <property type="entry name" value="Diverse_CBS-Domain"/>
</dbReference>
<dbReference type="Gene3D" id="3.10.580.10">
    <property type="entry name" value="CBS-domain"/>
    <property type="match status" value="1"/>
</dbReference>
<dbReference type="RefSeq" id="WP_254758428.1">
    <property type="nucleotide sequence ID" value="NZ_JANCLT010000003.1"/>
</dbReference>
<keyword evidence="1 2" id="KW-0129">CBS domain</keyword>